<dbReference type="PANTHER" id="PTHR42957">
    <property type="entry name" value="HELICASE MJ1565-RELATED"/>
    <property type="match status" value="1"/>
</dbReference>
<keyword evidence="7" id="KW-0547">Nucleotide-binding</keyword>
<dbReference type="GeneID" id="76835388"/>
<reference evidence="7" key="1">
    <citation type="submission" date="2022-11" db="EMBL/GenBank/DDBJ databases">
        <title>Complete genome sequence of Methanogenium organophilum DSM 3596.</title>
        <authorList>
            <person name="Chen S.-C."/>
            <person name="Lai S.-J."/>
            <person name="You Y.-T."/>
        </authorList>
    </citation>
    <scope>NUCLEOTIDE SEQUENCE</scope>
    <source>
        <strain evidence="7">DSM 3596</strain>
    </source>
</reference>
<gene>
    <name evidence="7" type="ORF">OU421_09760</name>
</gene>
<comment type="catalytic activity">
    <reaction evidence="2">
        <text>Couples ATP hydrolysis with the unwinding of duplex DNA by translocating in the 3'-5' direction.</text>
        <dbReference type="EC" id="5.6.2.4"/>
    </reaction>
</comment>
<evidence type="ECO:0000256" key="2">
    <source>
        <dbReference type="ARBA" id="ARBA00034617"/>
    </source>
</evidence>
<proteinExistence type="inferred from homology"/>
<evidence type="ECO:0000256" key="1">
    <source>
        <dbReference type="ARBA" id="ARBA00007816"/>
    </source>
</evidence>
<sequence length="601" mass="67244">MKVIHEKMPHYISVMDIIVGKANGRDFGINAQELVTGRTCIIAQSGAGKSWTIAVLCEQLCRYHIGFCLIDTEGEYFSLKDRFDLTWIGADDECDYDIERVEGLKEIIRDSINTGIPVIYDVSEVEMTEKVSRLADILYDLATEERKPYLMIVEEADKFIPQSRDSIKKIEEISRRGRKRGLGLMVATQRPAIVTKNVLSQCNNQIIGKLSIENDLKAVDLFFGSKREVEELSSLNPGDFYIMGGLTREKTRMRFGKRETKHRGLTPILAPRSPDPVQNYVDEAPEAPEPAELQDTPESPVETAQDAPNNQETQPGKGGAAKKKPVVTPVSSERKEKKEEKEKKPKPHTRVRRKKTPSPLEERALPLRIERDEALNIAGGRKKKVLIFGKNERLVSAALVYWPLCLFHVRYISGKIRKITQDTSFIIDATQGRCADISDGLRFRACFSDYIGLSEDAIRVLNSFSISGETAAEIEAQTRLSPEVVEDAISELSTKKLITASQMAGEREVWVPLVRHGMPRLGTGMVRLPAALESLDGGTVLERMVHEQDIRTILKVTQPTAEIIACQLFSCPVYEVKIASPAGERTVYIDGFMGKNVLVAR</sequence>
<dbReference type="PANTHER" id="PTHR42957:SF1">
    <property type="entry name" value="HELICASE MJ1565-RELATED"/>
    <property type="match status" value="1"/>
</dbReference>
<feature type="region of interest" description="Disordered" evidence="5">
    <location>
        <begin position="252"/>
        <end position="361"/>
    </location>
</feature>
<evidence type="ECO:0000256" key="5">
    <source>
        <dbReference type="SAM" id="MobiDB-lite"/>
    </source>
</evidence>
<comment type="similarity">
    <text evidence="1">Belongs to the HerA family.</text>
</comment>
<dbReference type="GO" id="GO:0043138">
    <property type="term" value="F:3'-5' DNA helicase activity"/>
    <property type="evidence" value="ECO:0007669"/>
    <property type="project" value="UniProtKB-EC"/>
</dbReference>
<evidence type="ECO:0000256" key="4">
    <source>
        <dbReference type="ARBA" id="ARBA00048988"/>
    </source>
</evidence>
<dbReference type="KEGG" id="mou:OU421_09760"/>
<feature type="compositionally biased region" description="Basic and acidic residues" evidence="5">
    <location>
        <begin position="332"/>
        <end position="343"/>
    </location>
</feature>
<dbReference type="Proteomes" id="UP001163096">
    <property type="component" value="Chromosome"/>
</dbReference>
<organism evidence="7 8">
    <name type="scientific">Methanogenium organophilum</name>
    <dbReference type="NCBI Taxonomy" id="2199"/>
    <lineage>
        <taxon>Archaea</taxon>
        <taxon>Methanobacteriati</taxon>
        <taxon>Methanobacteriota</taxon>
        <taxon>Stenosarchaea group</taxon>
        <taxon>Methanomicrobia</taxon>
        <taxon>Methanomicrobiales</taxon>
        <taxon>Methanomicrobiaceae</taxon>
        <taxon>Methanogenium</taxon>
    </lineage>
</organism>
<evidence type="ECO:0000259" key="6">
    <source>
        <dbReference type="Pfam" id="PF01935"/>
    </source>
</evidence>
<dbReference type="GO" id="GO:0005524">
    <property type="term" value="F:ATP binding"/>
    <property type="evidence" value="ECO:0007669"/>
    <property type="project" value="UniProtKB-KW"/>
</dbReference>
<dbReference type="InterPro" id="IPR008571">
    <property type="entry name" value="HerA-like"/>
</dbReference>
<accession>A0A9X9S2Q9</accession>
<evidence type="ECO:0000313" key="7">
    <source>
        <dbReference type="EMBL" id="WAI00707.1"/>
    </source>
</evidence>
<dbReference type="AlphaFoldDB" id="A0A9X9S2Q9"/>
<dbReference type="Gene3D" id="3.40.50.300">
    <property type="entry name" value="P-loop containing nucleotide triphosphate hydrolases"/>
    <property type="match status" value="1"/>
</dbReference>
<protein>
    <submittedName>
        <fullName evidence="7">ATP-binding protein</fullName>
    </submittedName>
</protein>
<dbReference type="GO" id="GO:0043139">
    <property type="term" value="F:5'-3' DNA helicase activity"/>
    <property type="evidence" value="ECO:0007669"/>
    <property type="project" value="UniProtKB-EC"/>
</dbReference>
<comment type="catalytic activity">
    <reaction evidence="4">
        <text>ATP + H2O = ADP + phosphate + H(+)</text>
        <dbReference type="Rhea" id="RHEA:13065"/>
        <dbReference type="ChEBI" id="CHEBI:15377"/>
        <dbReference type="ChEBI" id="CHEBI:15378"/>
        <dbReference type="ChEBI" id="CHEBI:30616"/>
        <dbReference type="ChEBI" id="CHEBI:43474"/>
        <dbReference type="ChEBI" id="CHEBI:456216"/>
        <dbReference type="EC" id="5.6.2.4"/>
    </reaction>
</comment>
<dbReference type="EMBL" id="CP113361">
    <property type="protein sequence ID" value="WAI00707.1"/>
    <property type="molecule type" value="Genomic_DNA"/>
</dbReference>
<dbReference type="RefSeq" id="WP_268185912.1">
    <property type="nucleotide sequence ID" value="NZ_CP113361.1"/>
</dbReference>
<keyword evidence="7" id="KW-0067">ATP-binding</keyword>
<dbReference type="InterPro" id="IPR002789">
    <property type="entry name" value="HerA_central"/>
</dbReference>
<name>A0A9X9S2Q9_METOG</name>
<dbReference type="InterPro" id="IPR027417">
    <property type="entry name" value="P-loop_NTPase"/>
</dbReference>
<keyword evidence="8" id="KW-1185">Reference proteome</keyword>
<evidence type="ECO:0000256" key="3">
    <source>
        <dbReference type="ARBA" id="ARBA00048954"/>
    </source>
</evidence>
<evidence type="ECO:0000313" key="8">
    <source>
        <dbReference type="Proteomes" id="UP001163096"/>
    </source>
</evidence>
<feature type="compositionally biased region" description="Basic residues" evidence="5">
    <location>
        <begin position="344"/>
        <end position="356"/>
    </location>
</feature>
<comment type="catalytic activity">
    <reaction evidence="3">
        <text>ATP + H2O = ADP + phosphate + H(+)</text>
        <dbReference type="Rhea" id="RHEA:13065"/>
        <dbReference type="ChEBI" id="CHEBI:15377"/>
        <dbReference type="ChEBI" id="CHEBI:15378"/>
        <dbReference type="ChEBI" id="CHEBI:30616"/>
        <dbReference type="ChEBI" id="CHEBI:43474"/>
        <dbReference type="ChEBI" id="CHEBI:456216"/>
        <dbReference type="EC" id="5.6.2.3"/>
    </reaction>
</comment>
<feature type="domain" description="Helicase HerA central" evidence="6">
    <location>
        <begin position="26"/>
        <end position="91"/>
    </location>
</feature>
<dbReference type="Pfam" id="PF01935">
    <property type="entry name" value="DUF87"/>
    <property type="match status" value="1"/>
</dbReference>
<dbReference type="SUPFAM" id="SSF52540">
    <property type="entry name" value="P-loop containing nucleoside triphosphate hydrolases"/>
    <property type="match status" value="1"/>
</dbReference>